<evidence type="ECO:0000256" key="2">
    <source>
        <dbReference type="ARBA" id="ARBA00006210"/>
    </source>
</evidence>
<dbReference type="GO" id="GO:0003712">
    <property type="term" value="F:transcription coregulator activity"/>
    <property type="evidence" value="ECO:0007669"/>
    <property type="project" value="InterPro"/>
</dbReference>
<dbReference type="GeneTree" id="ENSGT00660000095569"/>
<protein>
    <recommendedName>
        <fullName evidence="3 9">Mediator of RNA polymerase II transcription subunit 1</fullName>
    </recommendedName>
    <alternativeName>
        <fullName evidence="8 9">Mediator complex subunit 1</fullName>
    </alternativeName>
</protein>
<comment type="subcellular location">
    <subcellularLocation>
        <location evidence="1 9">Nucleus</location>
    </subcellularLocation>
</comment>
<evidence type="ECO:0000259" key="10">
    <source>
        <dbReference type="Pfam" id="PF10744"/>
    </source>
</evidence>
<name>A0A3B4YAD2_SERLL</name>
<dbReference type="Proteomes" id="UP000261360">
    <property type="component" value="Unplaced"/>
</dbReference>
<dbReference type="PANTHER" id="PTHR12881:SF4">
    <property type="entry name" value="MEDIATOR OF RNA POLYMERASE II TRANSCRIPTION SUBUNIT 1"/>
    <property type="match status" value="1"/>
</dbReference>
<dbReference type="PANTHER" id="PTHR12881">
    <property type="entry name" value="MEDIATOR OF RNA POLYMERASE II TRANSCRIPTION SUBUNIT 1"/>
    <property type="match status" value="1"/>
</dbReference>
<dbReference type="Ensembl" id="ENSSLDT00000027258.1">
    <property type="protein sequence ID" value="ENSSLDP00000026442.1"/>
    <property type="gene ID" value="ENSSLDG00000020498.1"/>
</dbReference>
<evidence type="ECO:0000256" key="9">
    <source>
        <dbReference type="RuleBase" id="RU364059"/>
    </source>
</evidence>
<evidence type="ECO:0000256" key="8">
    <source>
        <dbReference type="ARBA" id="ARBA00031254"/>
    </source>
</evidence>
<evidence type="ECO:0000256" key="1">
    <source>
        <dbReference type="ARBA" id="ARBA00004123"/>
    </source>
</evidence>
<keyword evidence="6 9" id="KW-0804">Transcription</keyword>
<keyword evidence="12" id="KW-1185">Reference proteome</keyword>
<dbReference type="InterPro" id="IPR051999">
    <property type="entry name" value="Mediator_complex_subunit_1"/>
</dbReference>
<feature type="domain" description="Mediator complex subunit Med1" evidence="10">
    <location>
        <begin position="183"/>
        <end position="297"/>
    </location>
</feature>
<keyword evidence="5 9" id="KW-0010">Activator</keyword>
<dbReference type="GO" id="GO:0097067">
    <property type="term" value="P:cellular response to thyroid hormone stimulus"/>
    <property type="evidence" value="ECO:0007669"/>
    <property type="project" value="TreeGrafter"/>
</dbReference>
<dbReference type="InterPro" id="IPR019680">
    <property type="entry name" value="Mediator_Med1"/>
</dbReference>
<reference evidence="11" key="1">
    <citation type="submission" date="2025-08" db="UniProtKB">
        <authorList>
            <consortium name="Ensembl"/>
        </authorList>
    </citation>
    <scope>IDENTIFICATION</scope>
</reference>
<sequence>GDLKSEPGKVKTAKSIISDLHLKFAERTWKDTFQLVRRCMVRQIIVISLPLVNFCRAACVSVSSMNTMRSRLEMIAKQQGMGFHVTEATCYLTADLFYLEVVLEPHGGVEEVKVAPQGGAPVVSAVSSELKKFADFSMSLAALFTQYNMPGDNEIKLKLFTSLQYLWKDLQQISQLPSIRAQVPNETLPACFLLKLQPAVPVILSFVNKLSQITDVTIPDDDLQWAPLPKLLMRGSQSANSHGETSDEQFDSTAWQAPAQRGTVMDSVPFTRPAHVPAILDLLRHQCVINTLLRSCVSSQCRRPSLQSSVCDLHFEVLPESDTSFSVTFHQPNTDSLAVCEHLPPNAPNEKLKCQYSCVRASDLFILFFCHFSNQKAKHSLVPASSDRNVGNYNEHFQFFNFF</sequence>
<evidence type="ECO:0000313" key="11">
    <source>
        <dbReference type="Ensembl" id="ENSSLDP00000026442.1"/>
    </source>
</evidence>
<evidence type="ECO:0000313" key="12">
    <source>
        <dbReference type="Proteomes" id="UP000261360"/>
    </source>
</evidence>
<keyword evidence="7 9" id="KW-0539">Nucleus</keyword>
<dbReference type="GO" id="GO:0016592">
    <property type="term" value="C:mediator complex"/>
    <property type="evidence" value="ECO:0007669"/>
    <property type="project" value="InterPro"/>
</dbReference>
<evidence type="ECO:0000256" key="3">
    <source>
        <dbReference type="ARBA" id="ARBA00020612"/>
    </source>
</evidence>
<keyword evidence="4 9" id="KW-0805">Transcription regulation</keyword>
<accession>A0A3B4YAD2</accession>
<evidence type="ECO:0000256" key="7">
    <source>
        <dbReference type="ARBA" id="ARBA00023242"/>
    </source>
</evidence>
<dbReference type="GO" id="GO:0042974">
    <property type="term" value="F:nuclear retinoic acid receptor binding"/>
    <property type="evidence" value="ECO:0007669"/>
    <property type="project" value="TreeGrafter"/>
</dbReference>
<evidence type="ECO:0000256" key="4">
    <source>
        <dbReference type="ARBA" id="ARBA00023015"/>
    </source>
</evidence>
<reference evidence="11" key="2">
    <citation type="submission" date="2025-09" db="UniProtKB">
        <authorList>
            <consortium name="Ensembl"/>
        </authorList>
    </citation>
    <scope>IDENTIFICATION</scope>
</reference>
<comment type="function">
    <text evidence="9">Component of the Mediator complex, a coactivator involved in the regulated transcription of nearly all RNA polymerase II-dependent genes. Mediator functions as a bridge to convey information from gene-specific regulatory proteins to the basal RNA polymerase II transcription machinery. Mediator is recruited to promoters by direct interactions with regulatory proteins and serves as a scaffold for the assembly of a functional preinitiation complex with RNA polymerase II and the general transcription factors.</text>
</comment>
<feature type="domain" description="Mediator complex subunit Med1" evidence="10">
    <location>
        <begin position="61"/>
        <end position="178"/>
    </location>
</feature>
<dbReference type="AlphaFoldDB" id="A0A3B4YAD2"/>
<comment type="similarity">
    <text evidence="2 9">Belongs to the Mediator complex subunit 1 family.</text>
</comment>
<organism evidence="11 12">
    <name type="scientific">Seriola lalandi dorsalis</name>
    <dbReference type="NCBI Taxonomy" id="1841481"/>
    <lineage>
        <taxon>Eukaryota</taxon>
        <taxon>Metazoa</taxon>
        <taxon>Chordata</taxon>
        <taxon>Craniata</taxon>
        <taxon>Vertebrata</taxon>
        <taxon>Euteleostomi</taxon>
        <taxon>Actinopterygii</taxon>
        <taxon>Neopterygii</taxon>
        <taxon>Teleostei</taxon>
        <taxon>Neoteleostei</taxon>
        <taxon>Acanthomorphata</taxon>
        <taxon>Carangaria</taxon>
        <taxon>Carangiformes</taxon>
        <taxon>Carangidae</taxon>
        <taxon>Seriola</taxon>
    </lineage>
</organism>
<evidence type="ECO:0000256" key="6">
    <source>
        <dbReference type="ARBA" id="ARBA00023163"/>
    </source>
</evidence>
<proteinExistence type="inferred from homology"/>
<evidence type="ECO:0000256" key="5">
    <source>
        <dbReference type="ARBA" id="ARBA00023159"/>
    </source>
</evidence>
<dbReference type="Pfam" id="PF10744">
    <property type="entry name" value="Med1"/>
    <property type="match status" value="2"/>
</dbReference>
<dbReference type="GO" id="GO:0046966">
    <property type="term" value="F:nuclear thyroid hormone receptor binding"/>
    <property type="evidence" value="ECO:0007669"/>
    <property type="project" value="TreeGrafter"/>
</dbReference>
<dbReference type="GO" id="GO:0045944">
    <property type="term" value="P:positive regulation of transcription by RNA polymerase II"/>
    <property type="evidence" value="ECO:0007669"/>
    <property type="project" value="UniProtKB-ARBA"/>
</dbReference>
<dbReference type="GO" id="GO:0042809">
    <property type="term" value="F:nuclear vitamin D receptor binding"/>
    <property type="evidence" value="ECO:0007669"/>
    <property type="project" value="TreeGrafter"/>
</dbReference>